<dbReference type="GeneID" id="7197166"/>
<dbReference type="GO" id="GO:0016020">
    <property type="term" value="C:membrane"/>
    <property type="evidence" value="ECO:0007669"/>
    <property type="project" value="UniProtKB-SubCell"/>
</dbReference>
<keyword evidence="3 7" id="KW-0812">Transmembrane</keyword>
<gene>
    <name evidence="9" type="ORF">PHATRDRAFT_18132</name>
</gene>
<dbReference type="eggNOG" id="KOG1315">
    <property type="taxonomic scope" value="Eukaryota"/>
</dbReference>
<dbReference type="Pfam" id="PF01529">
    <property type="entry name" value="DHHC"/>
    <property type="match status" value="1"/>
</dbReference>
<evidence type="ECO:0000313" key="10">
    <source>
        <dbReference type="Proteomes" id="UP000000759"/>
    </source>
</evidence>
<keyword evidence="2 7" id="KW-0808">Transferase</keyword>
<dbReference type="OrthoDB" id="331948at2759"/>
<organism evidence="9 10">
    <name type="scientific">Phaeodactylum tricornutum (strain CCAP 1055/1)</name>
    <dbReference type="NCBI Taxonomy" id="556484"/>
    <lineage>
        <taxon>Eukaryota</taxon>
        <taxon>Sar</taxon>
        <taxon>Stramenopiles</taxon>
        <taxon>Ochrophyta</taxon>
        <taxon>Bacillariophyta</taxon>
        <taxon>Bacillariophyceae</taxon>
        <taxon>Bacillariophycidae</taxon>
        <taxon>Naviculales</taxon>
        <taxon>Phaeodactylaceae</taxon>
        <taxon>Phaeodactylum</taxon>
    </lineage>
</organism>
<keyword evidence="4 7" id="KW-1133">Transmembrane helix</keyword>
<feature type="transmembrane region" description="Helical" evidence="7">
    <location>
        <begin position="206"/>
        <end position="225"/>
    </location>
</feature>
<dbReference type="GO" id="GO:0019706">
    <property type="term" value="F:protein-cysteine S-palmitoyltransferase activity"/>
    <property type="evidence" value="ECO:0007669"/>
    <property type="project" value="UniProtKB-EC"/>
</dbReference>
<evidence type="ECO:0000256" key="6">
    <source>
        <dbReference type="ARBA" id="ARBA00023315"/>
    </source>
</evidence>
<reference evidence="9 10" key="1">
    <citation type="journal article" date="2008" name="Nature">
        <title>The Phaeodactylum genome reveals the evolutionary history of diatom genomes.</title>
        <authorList>
            <person name="Bowler C."/>
            <person name="Allen A.E."/>
            <person name="Badger J.H."/>
            <person name="Grimwood J."/>
            <person name="Jabbari K."/>
            <person name="Kuo A."/>
            <person name="Maheswari U."/>
            <person name="Martens C."/>
            <person name="Maumus F."/>
            <person name="Otillar R.P."/>
            <person name="Rayko E."/>
            <person name="Salamov A."/>
            <person name="Vandepoele K."/>
            <person name="Beszteri B."/>
            <person name="Gruber A."/>
            <person name="Heijde M."/>
            <person name="Katinka M."/>
            <person name="Mock T."/>
            <person name="Valentin K."/>
            <person name="Verret F."/>
            <person name="Berges J.A."/>
            <person name="Brownlee C."/>
            <person name="Cadoret J.P."/>
            <person name="Chiovitti A."/>
            <person name="Choi C.J."/>
            <person name="Coesel S."/>
            <person name="De Martino A."/>
            <person name="Detter J.C."/>
            <person name="Durkin C."/>
            <person name="Falciatore A."/>
            <person name="Fournet J."/>
            <person name="Haruta M."/>
            <person name="Huysman M.J."/>
            <person name="Jenkins B.D."/>
            <person name="Jiroutova K."/>
            <person name="Jorgensen R.E."/>
            <person name="Joubert Y."/>
            <person name="Kaplan A."/>
            <person name="Kroger N."/>
            <person name="Kroth P.G."/>
            <person name="La Roche J."/>
            <person name="Lindquist E."/>
            <person name="Lommer M."/>
            <person name="Martin-Jezequel V."/>
            <person name="Lopez P.J."/>
            <person name="Lucas S."/>
            <person name="Mangogna M."/>
            <person name="McGinnis K."/>
            <person name="Medlin L.K."/>
            <person name="Montsant A."/>
            <person name="Oudot-Le Secq M.P."/>
            <person name="Napoli C."/>
            <person name="Obornik M."/>
            <person name="Parker M.S."/>
            <person name="Petit J.L."/>
            <person name="Porcel B.M."/>
            <person name="Poulsen N."/>
            <person name="Robison M."/>
            <person name="Rychlewski L."/>
            <person name="Rynearson T.A."/>
            <person name="Schmutz J."/>
            <person name="Shapiro H."/>
            <person name="Siaut M."/>
            <person name="Stanley M."/>
            <person name="Sussman M.R."/>
            <person name="Taylor A.R."/>
            <person name="Vardi A."/>
            <person name="von Dassow P."/>
            <person name="Vyverman W."/>
            <person name="Willis A."/>
            <person name="Wyrwicz L.S."/>
            <person name="Rokhsar D.S."/>
            <person name="Weissenbach J."/>
            <person name="Armbrust E.V."/>
            <person name="Green B.R."/>
            <person name="Van de Peer Y."/>
            <person name="Grigoriev I.V."/>
        </authorList>
    </citation>
    <scope>NUCLEOTIDE SEQUENCE [LARGE SCALE GENOMIC DNA]</scope>
    <source>
        <strain evidence="9 10">CCAP 1055/1</strain>
    </source>
</reference>
<evidence type="ECO:0000256" key="7">
    <source>
        <dbReference type="RuleBase" id="RU079119"/>
    </source>
</evidence>
<keyword evidence="10" id="KW-1185">Reference proteome</keyword>
<feature type="transmembrane region" description="Helical" evidence="7">
    <location>
        <begin position="277"/>
        <end position="301"/>
    </location>
</feature>
<dbReference type="KEGG" id="pti:PHATRDRAFT_18132"/>
<comment type="domain">
    <text evidence="7">The DHHC domain is required for palmitoyltransferase activity.</text>
</comment>
<evidence type="ECO:0000256" key="4">
    <source>
        <dbReference type="ARBA" id="ARBA00022989"/>
    </source>
</evidence>
<comment type="subcellular location">
    <subcellularLocation>
        <location evidence="1">Membrane</location>
        <topology evidence="1">Multi-pass membrane protein</topology>
    </subcellularLocation>
</comment>
<proteinExistence type="inferred from homology"/>
<keyword evidence="5 7" id="KW-0472">Membrane</keyword>
<feature type="transmembrane region" description="Helical" evidence="7">
    <location>
        <begin position="12"/>
        <end position="31"/>
    </location>
</feature>
<protein>
    <recommendedName>
        <fullName evidence="7">Palmitoyltransferase</fullName>
        <ecNumber evidence="7">2.3.1.225</ecNumber>
    </recommendedName>
</protein>
<dbReference type="PROSITE" id="PS50216">
    <property type="entry name" value="DHHC"/>
    <property type="match status" value="1"/>
</dbReference>
<dbReference type="Proteomes" id="UP000000759">
    <property type="component" value="Chromosome 2"/>
</dbReference>
<dbReference type="PaxDb" id="2850-Phatr18132"/>
<dbReference type="EC" id="2.3.1.225" evidence="7"/>
<dbReference type="InParanoid" id="B7FSA4"/>
<evidence type="ECO:0000313" key="9">
    <source>
        <dbReference type="EMBL" id="EEC50762.1"/>
    </source>
</evidence>
<evidence type="ECO:0000256" key="5">
    <source>
        <dbReference type="ARBA" id="ARBA00023136"/>
    </source>
</evidence>
<comment type="similarity">
    <text evidence="7">Belongs to the DHHC palmitoyltransferase family.</text>
</comment>
<dbReference type="EMBL" id="CM000606">
    <property type="protein sequence ID" value="EEC50762.1"/>
    <property type="molecule type" value="Genomic_DNA"/>
</dbReference>
<dbReference type="AlphaFoldDB" id="B7FSA4"/>
<dbReference type="HOGENOM" id="CLU_597997_0_0_1"/>
<accession>B7FSA4</accession>
<evidence type="ECO:0000256" key="2">
    <source>
        <dbReference type="ARBA" id="ARBA00022679"/>
    </source>
</evidence>
<evidence type="ECO:0000256" key="3">
    <source>
        <dbReference type="ARBA" id="ARBA00022692"/>
    </source>
</evidence>
<dbReference type="STRING" id="556484.B7FSA4"/>
<dbReference type="InterPro" id="IPR039859">
    <property type="entry name" value="PFA4/ZDH16/20/ERF2-like"/>
</dbReference>
<evidence type="ECO:0000256" key="1">
    <source>
        <dbReference type="ARBA" id="ARBA00004141"/>
    </source>
</evidence>
<dbReference type="RefSeq" id="XP_002177948.1">
    <property type="nucleotide sequence ID" value="XM_002177912.1"/>
</dbReference>
<dbReference type="FunCoup" id="B7FSA4">
    <property type="interactions" value="48"/>
</dbReference>
<sequence length="377" mass="42536">MRRHHANKRAISCIPIFGVGLVLSVLFAYTASLRAVVIQRWCDPEEISCHWIVIHDVLTIYFVTMIVFHYTATVLTSPGVVVSGTTPVRWNALDGQGGVWGYNLEVDAEAEAQRLAMYGTFLRPSDSAPTRGYCATTTANTAPIAASSTAAQIMIPDDLASFCATCKVWRPPRAHHCGCCKRCVLQFDHHCVWVNNCIGYHNYRSFVLLLAFLSIACGYGVALLWHEFYDPLRDQIRLHGWKWLYSNGTGLLDLPQPIQLTKMLLSGTVEAKVIVDLVLPLLFGVAVIMTTFFCFHLQYILTAHTTLEHRIYLEHALAQQYQIRQGASSTIRIVNPFDQGWQKNWQHTMGPNPWMLLFPRRFAPPPSVVPTRADHLR</sequence>
<comment type="catalytic activity">
    <reaction evidence="7">
        <text>L-cysteinyl-[protein] + hexadecanoyl-CoA = S-hexadecanoyl-L-cysteinyl-[protein] + CoA</text>
        <dbReference type="Rhea" id="RHEA:36683"/>
        <dbReference type="Rhea" id="RHEA-COMP:10131"/>
        <dbReference type="Rhea" id="RHEA-COMP:11032"/>
        <dbReference type="ChEBI" id="CHEBI:29950"/>
        <dbReference type="ChEBI" id="CHEBI:57287"/>
        <dbReference type="ChEBI" id="CHEBI:57379"/>
        <dbReference type="ChEBI" id="CHEBI:74151"/>
        <dbReference type="EC" id="2.3.1.225"/>
    </reaction>
</comment>
<keyword evidence="6 7" id="KW-0012">Acyltransferase</keyword>
<evidence type="ECO:0000259" key="8">
    <source>
        <dbReference type="Pfam" id="PF01529"/>
    </source>
</evidence>
<name>B7FSA4_PHATC</name>
<dbReference type="InterPro" id="IPR001594">
    <property type="entry name" value="Palmitoyltrfase_DHHC"/>
</dbReference>
<dbReference type="PANTHER" id="PTHR12246">
    <property type="entry name" value="PALMITOYLTRANSFERASE ZDHHC16"/>
    <property type="match status" value="1"/>
</dbReference>
<feature type="domain" description="Palmitoyltransferase DHHC" evidence="8">
    <location>
        <begin position="160"/>
        <end position="309"/>
    </location>
</feature>
<reference evidence="10" key="2">
    <citation type="submission" date="2008-08" db="EMBL/GenBank/DDBJ databases">
        <authorList>
            <consortium name="Diatom Consortium"/>
            <person name="Grigoriev I."/>
            <person name="Grimwood J."/>
            <person name="Kuo A."/>
            <person name="Otillar R.P."/>
            <person name="Salamov A."/>
            <person name="Detter J.C."/>
            <person name="Lindquist E."/>
            <person name="Shapiro H."/>
            <person name="Lucas S."/>
            <person name="Glavina del Rio T."/>
            <person name="Pitluck S."/>
            <person name="Rokhsar D."/>
            <person name="Bowler C."/>
        </authorList>
    </citation>
    <scope>GENOME REANNOTATION</scope>
    <source>
        <strain evidence="10">CCAP 1055/1</strain>
    </source>
</reference>